<sequence>MNHLNRVWMAASVAVVQGPADQGPKWTSGLKSFHLTRRRCLGGAGDASDLRPLSGAVGSGFSQVCEERRNQADESIQKVMYLNCWGQS</sequence>
<evidence type="ECO:0000313" key="1">
    <source>
        <dbReference type="EMBL" id="PQQ02375.1"/>
    </source>
</evidence>
<dbReference type="Pfam" id="PF12609">
    <property type="entry name" value="DUF3774"/>
    <property type="match status" value="1"/>
</dbReference>
<keyword evidence="3" id="KW-1185">Reference proteome</keyword>
<dbReference type="InterPro" id="IPR022251">
    <property type="entry name" value="DUF3774_wound-induced"/>
</dbReference>
<dbReference type="PANTHER" id="PTHR33090">
    <property type="entry name" value="DUF3774 DOMAIN PROTEIN-RELATED"/>
    <property type="match status" value="1"/>
</dbReference>
<proteinExistence type="predicted"/>
<dbReference type="AlphaFoldDB" id="A0A314ZKT2"/>
<dbReference type="EMBL" id="PJQY01001447">
    <property type="protein sequence ID" value="PQQ02616.1"/>
    <property type="molecule type" value="Genomic_DNA"/>
</dbReference>
<comment type="caution">
    <text evidence="2">The sequence shown here is derived from an EMBL/GenBank/DDBJ whole genome shotgun (WGS) entry which is preliminary data.</text>
</comment>
<dbReference type="OrthoDB" id="1923904at2759"/>
<reference evidence="2 3" key="1">
    <citation type="submission" date="2018-02" db="EMBL/GenBank/DDBJ databases">
        <title>Draft genome of wild Prunus yedoensis var. nudiflora.</title>
        <authorList>
            <person name="Baek S."/>
            <person name="Kim J.-H."/>
            <person name="Choi K."/>
            <person name="Kim G.-B."/>
            <person name="Cho A."/>
            <person name="Jang H."/>
            <person name="Shin C.-H."/>
            <person name="Yu H.-J."/>
            <person name="Mun J.-H."/>
        </authorList>
    </citation>
    <scope>NUCLEOTIDE SEQUENCE [LARGE SCALE GENOMIC DNA]</scope>
    <source>
        <strain evidence="3">cv. Jeju island</strain>
        <tissue evidence="2">Leaf</tissue>
    </source>
</reference>
<accession>A0A314ZKT2</accession>
<evidence type="ECO:0000313" key="2">
    <source>
        <dbReference type="EMBL" id="PQQ02616.1"/>
    </source>
</evidence>
<dbReference type="EMBL" id="PJQY01001475">
    <property type="protein sequence ID" value="PQQ02375.1"/>
    <property type="molecule type" value="Genomic_DNA"/>
</dbReference>
<dbReference type="Proteomes" id="UP000250321">
    <property type="component" value="Unassembled WGS sequence"/>
</dbReference>
<organism evidence="2 3">
    <name type="scientific">Prunus yedoensis var. nudiflora</name>
    <dbReference type="NCBI Taxonomy" id="2094558"/>
    <lineage>
        <taxon>Eukaryota</taxon>
        <taxon>Viridiplantae</taxon>
        <taxon>Streptophyta</taxon>
        <taxon>Embryophyta</taxon>
        <taxon>Tracheophyta</taxon>
        <taxon>Spermatophyta</taxon>
        <taxon>Magnoliopsida</taxon>
        <taxon>eudicotyledons</taxon>
        <taxon>Gunneridae</taxon>
        <taxon>Pentapetalae</taxon>
        <taxon>rosids</taxon>
        <taxon>fabids</taxon>
        <taxon>Rosales</taxon>
        <taxon>Rosaceae</taxon>
        <taxon>Amygdaloideae</taxon>
        <taxon>Amygdaleae</taxon>
        <taxon>Prunus</taxon>
    </lineage>
</organism>
<gene>
    <name evidence="2" type="ORF">Pyn_21883</name>
    <name evidence="1" type="ORF">Pyn_34934</name>
</gene>
<name>A0A314ZKT2_PRUYE</name>
<protein>
    <submittedName>
        <fullName evidence="2">Uncharacterized protein</fullName>
    </submittedName>
</protein>
<dbReference type="STRING" id="2094558.A0A314ZKT2"/>
<evidence type="ECO:0000313" key="3">
    <source>
        <dbReference type="Proteomes" id="UP000250321"/>
    </source>
</evidence>